<keyword evidence="1" id="KW-0732">Signal</keyword>
<sequence>MLSMLKPTLVLVALACAGCAPSSVAHNGDLGRRYFEEVWNQGRLEVLDELLSRDYINHTPSVPDPPPGPEGLKPIVAAIRKGFPDLHYRIEDMIVTEDRVVLRTIVTGTNTGELFGAPPTGQRVQVNQMNIEHIRNGRIAEHWRVTDELAMQQQLARR</sequence>
<proteinExistence type="predicted"/>
<dbReference type="PANTHER" id="PTHR38436:SF1">
    <property type="entry name" value="ESTER CYCLASE"/>
    <property type="match status" value="1"/>
</dbReference>
<dbReference type="Proteomes" id="UP001374803">
    <property type="component" value="Chromosome"/>
</dbReference>
<dbReference type="RefSeq" id="WP_394835751.1">
    <property type="nucleotide sequence ID" value="NZ_CP089929.1"/>
</dbReference>
<organism evidence="2 3">
    <name type="scientific">Pendulispora rubella</name>
    <dbReference type="NCBI Taxonomy" id="2741070"/>
    <lineage>
        <taxon>Bacteria</taxon>
        <taxon>Pseudomonadati</taxon>
        <taxon>Myxococcota</taxon>
        <taxon>Myxococcia</taxon>
        <taxon>Myxococcales</taxon>
        <taxon>Sorangiineae</taxon>
        <taxon>Pendulisporaceae</taxon>
        <taxon>Pendulispora</taxon>
    </lineage>
</organism>
<reference evidence="2" key="1">
    <citation type="submission" date="2021-12" db="EMBL/GenBank/DDBJ databases">
        <title>Discovery of the Pendulisporaceae a myxobacterial family with distinct sporulation behavior and unique specialized metabolism.</title>
        <authorList>
            <person name="Garcia R."/>
            <person name="Popoff A."/>
            <person name="Bader C.D."/>
            <person name="Loehr J."/>
            <person name="Walesch S."/>
            <person name="Walt C."/>
            <person name="Boldt J."/>
            <person name="Bunk B."/>
            <person name="Haeckl F.J.F.P.J."/>
            <person name="Gunesch A.P."/>
            <person name="Birkelbach J."/>
            <person name="Nuebel U."/>
            <person name="Pietschmann T."/>
            <person name="Bach T."/>
            <person name="Mueller R."/>
        </authorList>
    </citation>
    <scope>NUCLEOTIDE SEQUENCE</scope>
    <source>
        <strain evidence="2">MSr11367</strain>
    </source>
</reference>
<dbReference type="Pfam" id="PF07366">
    <property type="entry name" value="SnoaL"/>
    <property type="match status" value="1"/>
</dbReference>
<dbReference type="InterPro" id="IPR009959">
    <property type="entry name" value="Cyclase_SnoaL-like"/>
</dbReference>
<protein>
    <submittedName>
        <fullName evidence="2">Ester cyclase</fullName>
    </submittedName>
</protein>
<dbReference type="InterPro" id="IPR032710">
    <property type="entry name" value="NTF2-like_dom_sf"/>
</dbReference>
<dbReference type="Gene3D" id="3.10.450.50">
    <property type="match status" value="1"/>
</dbReference>
<feature type="chain" id="PRO_5045624474" evidence="1">
    <location>
        <begin position="26"/>
        <end position="158"/>
    </location>
</feature>
<keyword evidence="3" id="KW-1185">Reference proteome</keyword>
<accession>A0ABZ2L6W4</accession>
<dbReference type="SUPFAM" id="SSF54427">
    <property type="entry name" value="NTF2-like"/>
    <property type="match status" value="1"/>
</dbReference>
<gene>
    <name evidence="2" type="ORF">LVJ94_02330</name>
</gene>
<evidence type="ECO:0000313" key="3">
    <source>
        <dbReference type="Proteomes" id="UP001374803"/>
    </source>
</evidence>
<feature type="signal peptide" evidence="1">
    <location>
        <begin position="1"/>
        <end position="25"/>
    </location>
</feature>
<dbReference type="EMBL" id="CP089983">
    <property type="protein sequence ID" value="WXB06100.1"/>
    <property type="molecule type" value="Genomic_DNA"/>
</dbReference>
<evidence type="ECO:0000313" key="2">
    <source>
        <dbReference type="EMBL" id="WXB06100.1"/>
    </source>
</evidence>
<evidence type="ECO:0000256" key="1">
    <source>
        <dbReference type="SAM" id="SignalP"/>
    </source>
</evidence>
<dbReference type="PANTHER" id="PTHR38436">
    <property type="entry name" value="POLYKETIDE CYCLASE SNOAL-LIKE DOMAIN"/>
    <property type="match status" value="1"/>
</dbReference>
<name>A0ABZ2L6W4_9BACT</name>